<feature type="binding site" evidence="10">
    <location>
        <begin position="188"/>
        <end position="193"/>
    </location>
    <ligand>
        <name>sn-glycerol 1-phosphate</name>
        <dbReference type="ChEBI" id="CHEBI:57685"/>
    </ligand>
</feature>
<comment type="catalytic activity">
    <reaction evidence="9 10">
        <text>sn-glycerol 1-phosphate + (2E,6E,10E)-geranylgeranyl diphosphate = sn-3-O-(geranylgeranyl)glycerol 1-phosphate + diphosphate</text>
        <dbReference type="Rhea" id="RHEA:23404"/>
        <dbReference type="ChEBI" id="CHEBI:33019"/>
        <dbReference type="ChEBI" id="CHEBI:57677"/>
        <dbReference type="ChEBI" id="CHEBI:57685"/>
        <dbReference type="ChEBI" id="CHEBI:58756"/>
        <dbReference type="EC" id="2.5.1.41"/>
    </reaction>
</comment>
<dbReference type="PANTHER" id="PTHR40029:SF2">
    <property type="entry name" value="HEPTAPRENYLGLYCERYL PHOSPHATE SYNTHASE"/>
    <property type="match status" value="1"/>
</dbReference>
<keyword evidence="6 10" id="KW-0443">Lipid metabolism</keyword>
<evidence type="ECO:0000256" key="10">
    <source>
        <dbReference type="HAMAP-Rule" id="MF_00112"/>
    </source>
</evidence>
<evidence type="ECO:0000313" key="12">
    <source>
        <dbReference type="EMBL" id="ELY74364.1"/>
    </source>
</evidence>
<keyword evidence="8 10" id="KW-1208">Phospholipid metabolism</keyword>
<evidence type="ECO:0000256" key="8">
    <source>
        <dbReference type="ARBA" id="ARBA00023264"/>
    </source>
</evidence>
<feature type="binding site" evidence="10">
    <location>
        <position position="68"/>
    </location>
    <ligand>
        <name>Mg(2+)</name>
        <dbReference type="ChEBI" id="CHEBI:18420"/>
    </ligand>
</feature>
<dbReference type="GO" id="GO:0000287">
    <property type="term" value="F:magnesium ion binding"/>
    <property type="evidence" value="ECO:0007669"/>
    <property type="project" value="UniProtKB-UniRule"/>
</dbReference>
<comment type="cofactor">
    <cofactor evidence="10">
        <name>Mg(2+)</name>
        <dbReference type="ChEBI" id="CHEBI:18420"/>
    </cofactor>
</comment>
<dbReference type="InterPro" id="IPR026417">
    <property type="entry name" value="GGGPS_halobacteria"/>
</dbReference>
<dbReference type="InterPro" id="IPR038597">
    <property type="entry name" value="GGGP/HepGP_synthase_sf"/>
</dbReference>
<feature type="binding site" evidence="10">
    <location>
        <position position="39"/>
    </location>
    <ligand>
        <name>sn-glycerol 1-phosphate</name>
        <dbReference type="ChEBI" id="CHEBI:57685"/>
    </ligand>
</feature>
<organism evidence="12 13">
    <name type="scientific">Natronobacterium gregoryi (strain ATCC 43098 / DSM 3393 / CCM 3738 / CIP 104747 / IAM 13177 / JCM 8860 / NBRC 102187 / NCIMB 2189 / SP2)</name>
    <dbReference type="NCBI Taxonomy" id="797304"/>
    <lineage>
        <taxon>Archaea</taxon>
        <taxon>Methanobacteriati</taxon>
        <taxon>Methanobacteriota</taxon>
        <taxon>Stenosarchaea group</taxon>
        <taxon>Halobacteria</taxon>
        <taxon>Halobacteriales</taxon>
        <taxon>Natrialbaceae</taxon>
        <taxon>Natronobacterium</taxon>
    </lineage>
</organism>
<dbReference type="Proteomes" id="UP000011613">
    <property type="component" value="Unassembled WGS sequence"/>
</dbReference>
<evidence type="ECO:0000256" key="11">
    <source>
        <dbReference type="SAM" id="MobiDB-lite"/>
    </source>
</evidence>
<evidence type="ECO:0000313" key="13">
    <source>
        <dbReference type="Proteomes" id="UP000011613"/>
    </source>
</evidence>
<evidence type="ECO:0000256" key="7">
    <source>
        <dbReference type="ARBA" id="ARBA00023209"/>
    </source>
</evidence>
<evidence type="ECO:0000256" key="6">
    <source>
        <dbReference type="ARBA" id="ARBA00023098"/>
    </source>
</evidence>
<evidence type="ECO:0000256" key="2">
    <source>
        <dbReference type="ARBA" id="ARBA00022516"/>
    </source>
</evidence>
<dbReference type="GO" id="GO:0005737">
    <property type="term" value="C:cytoplasm"/>
    <property type="evidence" value="ECO:0007669"/>
    <property type="project" value="UniProtKB-SubCell"/>
</dbReference>
<dbReference type="AlphaFoldDB" id="L9YJQ4"/>
<gene>
    <name evidence="12" type="ORF">C490_00305</name>
</gene>
<dbReference type="GO" id="GO:0120536">
    <property type="term" value="F:heptaprenylglyceryl phosphate synthase activity"/>
    <property type="evidence" value="ECO:0007669"/>
    <property type="project" value="UniProtKB-ARBA"/>
</dbReference>
<comment type="similarity">
    <text evidence="10">Belongs to the GGGP/HepGP synthase family. Group I subfamily.</text>
</comment>
<dbReference type="NCBIfam" id="NF003199">
    <property type="entry name" value="PRK04169.1-3"/>
    <property type="match status" value="1"/>
</dbReference>
<keyword evidence="3 10" id="KW-0808">Transferase</keyword>
<comment type="pathway">
    <text evidence="10">Membrane lipid metabolism; glycerophospholipid metabolism.</text>
</comment>
<name>L9YJQ4_NATGS</name>
<sequence>MDSRHAVEQNDTHAERKYGENSMTARPTRPWADWTHVLKVDPDRELVSDDTFDDLFGCGTDAILLGGTTGVTESKVERILEACAAAEVPVYQEPSNLDNVVDAPRVDGYLVPTVLNAGDPFWLVGAHKESMRRYPDHPWERTTTEAYIVLNPDATVATYTDADCDQTPADVAAYARTAEHLFGQEIVYLEYSGTLGDSAVLEAASDALEDATLFYGGGIGSYESARQMATLADVVVVGDLLHEEGVDAVERTVEGARDGQREND</sequence>
<feature type="compositionally biased region" description="Basic and acidic residues" evidence="11">
    <location>
        <begin position="1"/>
        <end position="19"/>
    </location>
</feature>
<protein>
    <recommendedName>
        <fullName evidence="10">Geranylgeranylglyceryl phosphate synthase</fullName>
        <shortName evidence="10">GGGP synthase</shortName>
        <shortName evidence="10">GGGPS</shortName>
        <ecNumber evidence="10">2.5.1.41</ecNumber>
    </recommendedName>
    <alternativeName>
        <fullName evidence="10">(S)-3-O-geranylgeranylglyceryl phosphate synthase</fullName>
    </alternativeName>
    <alternativeName>
        <fullName evidence="10">Phosphoglycerol geranylgeranyltransferase</fullName>
    </alternativeName>
</protein>
<keyword evidence="7 10" id="KW-0594">Phospholipid biosynthesis</keyword>
<dbReference type="HAMAP" id="MF_00112">
    <property type="entry name" value="GGGP_HepGP_synthase"/>
    <property type="match status" value="1"/>
</dbReference>
<proteinExistence type="inferred from homology"/>
<dbReference type="CDD" id="cd02812">
    <property type="entry name" value="PcrB_like"/>
    <property type="match status" value="1"/>
</dbReference>
<evidence type="ECO:0000256" key="9">
    <source>
        <dbReference type="ARBA" id="ARBA00047288"/>
    </source>
</evidence>
<dbReference type="SUPFAM" id="SSF51395">
    <property type="entry name" value="FMN-linked oxidoreductases"/>
    <property type="match status" value="1"/>
</dbReference>
<dbReference type="InterPro" id="IPR008205">
    <property type="entry name" value="GGGP_HepGP_synthase"/>
</dbReference>
<dbReference type="UniPathway" id="UPA00940"/>
<dbReference type="EMBL" id="AOIC01000003">
    <property type="protein sequence ID" value="ELY74364.1"/>
    <property type="molecule type" value="Genomic_DNA"/>
</dbReference>
<evidence type="ECO:0000256" key="4">
    <source>
        <dbReference type="ARBA" id="ARBA00022723"/>
    </source>
</evidence>
<reference evidence="12 13" key="1">
    <citation type="journal article" date="2014" name="PLoS Genet.">
        <title>Phylogenetically driven sequencing of extremely halophilic archaea reveals strategies for static and dynamic osmo-response.</title>
        <authorList>
            <person name="Becker E.A."/>
            <person name="Seitzer P.M."/>
            <person name="Tritt A."/>
            <person name="Larsen D."/>
            <person name="Krusor M."/>
            <person name="Yao A.I."/>
            <person name="Wu D."/>
            <person name="Madern D."/>
            <person name="Eisen J.A."/>
            <person name="Darling A.E."/>
            <person name="Facciotti M.T."/>
        </authorList>
    </citation>
    <scope>NUCLEOTIDE SEQUENCE [LARGE SCALE GENOMIC DNA]</scope>
    <source>
        <strain evidence="12 13">SP2</strain>
    </source>
</reference>
<comment type="function">
    <text evidence="10">Prenyltransferase that catalyzes the transfer of the geranylgeranyl moiety of geranylgeranyl diphosphate (GGPP) to the C3 hydroxyl of sn-glycerol-1-phosphate (G1P). This reaction is the first ether-bond-formation step in the biosynthesis of archaeal membrane lipids.</text>
</comment>
<dbReference type="EC" id="2.5.1.41" evidence="10"/>
<dbReference type="InterPro" id="IPR039074">
    <property type="entry name" value="GGGP/HepGP_synthase_I"/>
</dbReference>
<dbReference type="PATRIC" id="fig|797304.7.peg.63"/>
<feature type="region of interest" description="Disordered" evidence="11">
    <location>
        <begin position="1"/>
        <end position="25"/>
    </location>
</feature>
<dbReference type="NCBIfam" id="TIGR04147">
    <property type="entry name" value="GGGPS_Halobact"/>
    <property type="match status" value="1"/>
</dbReference>
<dbReference type="NCBIfam" id="TIGR01768">
    <property type="entry name" value="GGGP-family"/>
    <property type="match status" value="1"/>
</dbReference>
<comment type="caution">
    <text evidence="10">Lacks conserved residue(s) required for the propagation of feature annotation.</text>
</comment>
<comment type="subcellular location">
    <subcellularLocation>
        <location evidence="10">Cytoplasm</location>
    </subcellularLocation>
</comment>
<evidence type="ECO:0000256" key="3">
    <source>
        <dbReference type="ARBA" id="ARBA00022679"/>
    </source>
</evidence>
<accession>L9YJQ4</accession>
<feature type="binding site" evidence="10">
    <location>
        <position position="41"/>
    </location>
    <ligand>
        <name>Mg(2+)</name>
        <dbReference type="ChEBI" id="CHEBI:18420"/>
    </ligand>
</feature>
<keyword evidence="1 10" id="KW-0963">Cytoplasm</keyword>
<evidence type="ECO:0000256" key="5">
    <source>
        <dbReference type="ARBA" id="ARBA00022842"/>
    </source>
</evidence>
<keyword evidence="4 10" id="KW-0479">Metal-binding</keyword>
<evidence type="ECO:0000256" key="1">
    <source>
        <dbReference type="ARBA" id="ARBA00022490"/>
    </source>
</evidence>
<dbReference type="PANTHER" id="PTHR40029">
    <property type="match status" value="1"/>
</dbReference>
<keyword evidence="5 10" id="KW-0460">Magnesium</keyword>
<keyword evidence="2 10" id="KW-0444">Lipid biosynthesis</keyword>
<feature type="binding site" evidence="10">
    <location>
        <position position="218"/>
    </location>
    <ligand>
        <name>sn-glycerol 1-phosphate</name>
        <dbReference type="ChEBI" id="CHEBI:57685"/>
    </ligand>
</feature>
<dbReference type="GO" id="GO:0046474">
    <property type="term" value="P:glycerophospholipid biosynthetic process"/>
    <property type="evidence" value="ECO:0007669"/>
    <property type="project" value="UniProtKB-UniRule"/>
</dbReference>
<feature type="binding site" evidence="10">
    <location>
        <begin position="238"/>
        <end position="239"/>
    </location>
    <ligand>
        <name>sn-glycerol 1-phosphate</name>
        <dbReference type="ChEBI" id="CHEBI:57685"/>
    </ligand>
</feature>
<dbReference type="Pfam" id="PF01884">
    <property type="entry name" value="PcrB"/>
    <property type="match status" value="1"/>
</dbReference>
<dbReference type="Gene3D" id="3.20.20.390">
    <property type="entry name" value="FMN-linked oxidoreductases"/>
    <property type="match status" value="1"/>
</dbReference>
<comment type="caution">
    <text evidence="12">The sequence shown here is derived from an EMBL/GenBank/DDBJ whole genome shotgun (WGS) entry which is preliminary data.</text>
</comment>
<dbReference type="GO" id="GO:0047294">
    <property type="term" value="F:phosphoglycerol geranylgeranyltransferase activity"/>
    <property type="evidence" value="ECO:0007669"/>
    <property type="project" value="UniProtKB-UniRule"/>
</dbReference>